<reference evidence="2" key="1">
    <citation type="submission" date="2015-08" db="EMBL/GenBank/DDBJ databases">
        <title>Genome sequence of the strict anaerobe Clostridium homopropionicum LuHBu1 (DSM 5847T).</title>
        <authorList>
            <person name="Poehlein A."/>
            <person name="Beck M."/>
            <person name="Schiel-Bengelsdorf B."/>
            <person name="Bengelsdorf F.R."/>
            <person name="Daniel R."/>
            <person name="Duerre P."/>
        </authorList>
    </citation>
    <scope>NUCLEOTIDE SEQUENCE [LARGE SCALE GENOMIC DNA]</scope>
    <source>
        <strain evidence="2">DSM 5847</strain>
    </source>
</reference>
<name>A0A0L6ZAU8_9CLOT</name>
<evidence type="ECO:0000313" key="2">
    <source>
        <dbReference type="Proteomes" id="UP000037043"/>
    </source>
</evidence>
<dbReference type="Proteomes" id="UP000037043">
    <property type="component" value="Unassembled WGS sequence"/>
</dbReference>
<protein>
    <submittedName>
        <fullName evidence="1">Uncharacterized protein</fullName>
    </submittedName>
</protein>
<dbReference type="STRING" id="36844.SAMN04488501_1312"/>
<dbReference type="RefSeq" id="WP_161803206.1">
    <property type="nucleotide sequence ID" value="NZ_LHUR01000019.1"/>
</dbReference>
<accession>A0A0L6ZAU8</accession>
<evidence type="ECO:0000313" key="1">
    <source>
        <dbReference type="EMBL" id="KOA20099.1"/>
    </source>
</evidence>
<dbReference type="PATRIC" id="fig|1121318.3.peg.1475"/>
<keyword evidence="2" id="KW-1185">Reference proteome</keyword>
<dbReference type="EMBL" id="LHUR01000019">
    <property type="protein sequence ID" value="KOA20099.1"/>
    <property type="molecule type" value="Genomic_DNA"/>
</dbReference>
<gene>
    <name evidence="1" type="ORF">CLHOM_14690</name>
</gene>
<sequence length="56" mass="6464">MSIWKDLKNISKKGKLYVAKNMLIDGKSEEKIKKYTGVTDKDIEKIKKIIEAQGEH</sequence>
<proteinExistence type="predicted"/>
<organism evidence="1 2">
    <name type="scientific">Clostridium homopropionicum DSM 5847</name>
    <dbReference type="NCBI Taxonomy" id="1121318"/>
    <lineage>
        <taxon>Bacteria</taxon>
        <taxon>Bacillati</taxon>
        <taxon>Bacillota</taxon>
        <taxon>Clostridia</taxon>
        <taxon>Eubacteriales</taxon>
        <taxon>Clostridiaceae</taxon>
        <taxon>Clostridium</taxon>
    </lineage>
</organism>
<dbReference type="AlphaFoldDB" id="A0A0L6ZAU8"/>
<comment type="caution">
    <text evidence="1">The sequence shown here is derived from an EMBL/GenBank/DDBJ whole genome shotgun (WGS) entry which is preliminary data.</text>
</comment>